<dbReference type="Proteomes" id="UP001500889">
    <property type="component" value="Chromosome J"/>
</dbReference>
<feature type="compositionally biased region" description="Basic residues" evidence="1">
    <location>
        <begin position="573"/>
        <end position="584"/>
    </location>
</feature>
<name>A0AAU9FTE6_DROMD</name>
<evidence type="ECO:0000313" key="2">
    <source>
        <dbReference type="EMBL" id="BFF99319.1"/>
    </source>
</evidence>
<gene>
    <name evidence="2" type="ORF">DMAD_07253</name>
</gene>
<sequence length="584" mass="65439">MSFFRNIRSSLSSASRAKSSSSRDTTPVRSQQSSRPASVISVGRVSSSRRDSTTSSTLQRGDTFILPETDEEANNTAASTHSNSSTLEKKSKKSKVFGKFSTFTKRKKTPSGTPAEEEVASYEHHPSDTATNTYYKWRSDGGDRLQDYDAQSDPFNFLYEQQSSLRNLQSGESSAQRQASIGSNSSGSFDSSTYRKSKTPTHLREQLEQLKTHSNDDLLEDQQREEDEREKYKTVTLNSFRKSFRERLLQQQKEAPHNPAWFVEVPPPPTPDPRKTSGNRWDCKENRPDFLVFENDNYRPQSRSPLRDRPSRSATRSPVKRNETFRVAQPSLRHMSPSPSPTPSPAPSIRIEIKNSISPHSPGRFVPVGVAKPMPTTEYYAQRLLASSNHNHGRLAPAPRTASPSASQRWYRPQSSPTRLQATRMSVDPQQSPRLGVHQQQASRMSHQQPTRMSVEQQQQQHQHKGGRTLVHIGSDQSRAQSSANPMPARGRAPTRVQLYGNKPQSNRQQQQPLPSSTYFGGHYNAPATSNAAKQRGSSSGLGVATVYSGGVPTVYLGRREQPMTRAAPVPTRRNRSPIKMPWR</sequence>
<feature type="compositionally biased region" description="Polar residues" evidence="1">
    <location>
        <begin position="527"/>
        <end position="541"/>
    </location>
</feature>
<accession>A0AAU9FTE6</accession>
<feature type="compositionally biased region" description="Polar residues" evidence="1">
    <location>
        <begin position="24"/>
        <end position="36"/>
    </location>
</feature>
<dbReference type="EMBL" id="AP029265">
    <property type="protein sequence ID" value="BFF99319.1"/>
    <property type="molecule type" value="Genomic_DNA"/>
</dbReference>
<proteinExistence type="predicted"/>
<feature type="compositionally biased region" description="Polar residues" evidence="1">
    <location>
        <begin position="166"/>
        <end position="179"/>
    </location>
</feature>
<feature type="region of interest" description="Disordered" evidence="1">
    <location>
        <begin position="390"/>
        <end position="467"/>
    </location>
</feature>
<dbReference type="AlphaFoldDB" id="A0AAU9FTE6"/>
<feature type="compositionally biased region" description="Basic and acidic residues" evidence="1">
    <location>
        <begin position="137"/>
        <end position="147"/>
    </location>
</feature>
<feature type="compositionally biased region" description="Low complexity" evidence="1">
    <location>
        <begin position="74"/>
        <end position="86"/>
    </location>
</feature>
<reference evidence="2 3" key="1">
    <citation type="submission" date="2024-02" db="EMBL/GenBank/DDBJ databases">
        <title>A chromosome-level genome assembly of Drosophila madeirensis, a fruit fly species endemic to Madeira island.</title>
        <authorList>
            <person name="Tomihara K."/>
            <person name="Llopart A."/>
            <person name="Yamamoto D."/>
        </authorList>
    </citation>
    <scope>NUCLEOTIDE SEQUENCE [LARGE SCALE GENOMIC DNA]</scope>
    <source>
        <strain evidence="2 3">RF1</strain>
    </source>
</reference>
<evidence type="ECO:0000313" key="3">
    <source>
        <dbReference type="Proteomes" id="UP001500889"/>
    </source>
</evidence>
<feature type="region of interest" description="Disordered" evidence="1">
    <location>
        <begin position="166"/>
        <end position="349"/>
    </location>
</feature>
<feature type="compositionally biased region" description="Polar residues" evidence="1">
    <location>
        <begin position="413"/>
        <end position="456"/>
    </location>
</feature>
<keyword evidence="3" id="KW-1185">Reference proteome</keyword>
<feature type="region of interest" description="Disordered" evidence="1">
    <location>
        <begin position="502"/>
        <end position="546"/>
    </location>
</feature>
<feature type="compositionally biased region" description="Low complexity" evidence="1">
    <location>
        <begin position="180"/>
        <end position="192"/>
    </location>
</feature>
<protein>
    <submittedName>
        <fullName evidence="2">Uncharacterized protein</fullName>
    </submittedName>
</protein>
<feature type="compositionally biased region" description="Acidic residues" evidence="1">
    <location>
        <begin position="217"/>
        <end position="228"/>
    </location>
</feature>
<organism evidence="2 3">
    <name type="scientific">Drosophila madeirensis</name>
    <name type="common">Fruit fly</name>
    <dbReference type="NCBI Taxonomy" id="30013"/>
    <lineage>
        <taxon>Eukaryota</taxon>
        <taxon>Metazoa</taxon>
        <taxon>Ecdysozoa</taxon>
        <taxon>Arthropoda</taxon>
        <taxon>Hexapoda</taxon>
        <taxon>Insecta</taxon>
        <taxon>Pterygota</taxon>
        <taxon>Neoptera</taxon>
        <taxon>Endopterygota</taxon>
        <taxon>Diptera</taxon>
        <taxon>Brachycera</taxon>
        <taxon>Muscomorpha</taxon>
        <taxon>Ephydroidea</taxon>
        <taxon>Drosophilidae</taxon>
        <taxon>Drosophila</taxon>
        <taxon>Sophophora</taxon>
    </lineage>
</organism>
<feature type="region of interest" description="Disordered" evidence="1">
    <location>
        <begin position="559"/>
        <end position="584"/>
    </location>
</feature>
<evidence type="ECO:0000256" key="1">
    <source>
        <dbReference type="SAM" id="MobiDB-lite"/>
    </source>
</evidence>
<feature type="compositionally biased region" description="Basic and acidic residues" evidence="1">
    <location>
        <begin position="202"/>
        <end position="216"/>
    </location>
</feature>
<feature type="region of interest" description="Disordered" evidence="1">
    <location>
        <begin position="1"/>
        <end position="150"/>
    </location>
</feature>
<feature type="compositionally biased region" description="Low complexity" evidence="1">
    <location>
        <begin position="8"/>
        <end position="23"/>
    </location>
</feature>
<feature type="compositionally biased region" description="Low complexity" evidence="1">
    <location>
        <begin position="396"/>
        <end position="407"/>
    </location>
</feature>
<feature type="compositionally biased region" description="Polar residues" evidence="1">
    <location>
        <begin position="503"/>
        <end position="519"/>
    </location>
</feature>